<feature type="signal peptide" evidence="1">
    <location>
        <begin position="1"/>
        <end position="17"/>
    </location>
</feature>
<dbReference type="EMBL" id="KV918773">
    <property type="protein sequence ID" value="OSX80547.1"/>
    <property type="molecule type" value="Genomic_DNA"/>
</dbReference>
<evidence type="ECO:0000313" key="3">
    <source>
        <dbReference type="Proteomes" id="UP000218209"/>
    </source>
</evidence>
<evidence type="ECO:0000313" key="2">
    <source>
        <dbReference type="EMBL" id="OSX80547.1"/>
    </source>
</evidence>
<keyword evidence="1" id="KW-0732">Signal</keyword>
<reference evidence="2 3" key="1">
    <citation type="submission" date="2017-03" db="EMBL/GenBank/DDBJ databases">
        <title>WGS assembly of Porphyra umbilicalis.</title>
        <authorList>
            <person name="Brawley S.H."/>
            <person name="Blouin N.A."/>
            <person name="Ficko-Blean E."/>
            <person name="Wheeler G.L."/>
            <person name="Lohr M."/>
            <person name="Goodson H.V."/>
            <person name="Jenkins J.W."/>
            <person name="Blaby-Haas C.E."/>
            <person name="Helliwell K.E."/>
            <person name="Chan C."/>
            <person name="Marriage T."/>
            <person name="Bhattacharya D."/>
            <person name="Klein A.S."/>
            <person name="Badis Y."/>
            <person name="Brodie J."/>
            <person name="Cao Y."/>
            <person name="Collen J."/>
            <person name="Dittami S.M."/>
            <person name="Gachon C.M."/>
            <person name="Green B.R."/>
            <person name="Karpowicz S."/>
            <person name="Kim J.W."/>
            <person name="Kudahl U."/>
            <person name="Lin S."/>
            <person name="Michel G."/>
            <person name="Mittag M."/>
            <person name="Olson B.J."/>
            <person name="Pangilinan J."/>
            <person name="Peng Y."/>
            <person name="Qiu H."/>
            <person name="Shu S."/>
            <person name="Singer J.T."/>
            <person name="Smith A.G."/>
            <person name="Sprecher B.N."/>
            <person name="Wagner V."/>
            <person name="Wang W."/>
            <person name="Wang Z.-Y."/>
            <person name="Yan J."/>
            <person name="Yarish C."/>
            <person name="Zoeuner-Riek S."/>
            <person name="Zhuang Y."/>
            <person name="Zou Y."/>
            <person name="Lindquist E.A."/>
            <person name="Grimwood J."/>
            <person name="Barry K."/>
            <person name="Rokhsar D.S."/>
            <person name="Schmutz J."/>
            <person name="Stiller J.W."/>
            <person name="Grossman A.R."/>
            <person name="Prochnik S.E."/>
        </authorList>
    </citation>
    <scope>NUCLEOTIDE SEQUENCE [LARGE SCALE GENOMIC DNA]</scope>
    <source>
        <strain evidence="2">4086291</strain>
    </source>
</reference>
<keyword evidence="3" id="KW-1185">Reference proteome</keyword>
<organism evidence="2 3">
    <name type="scientific">Porphyra umbilicalis</name>
    <name type="common">Purple laver</name>
    <name type="synonym">Red alga</name>
    <dbReference type="NCBI Taxonomy" id="2786"/>
    <lineage>
        <taxon>Eukaryota</taxon>
        <taxon>Rhodophyta</taxon>
        <taxon>Bangiophyceae</taxon>
        <taxon>Bangiales</taxon>
        <taxon>Bangiaceae</taxon>
        <taxon>Porphyra</taxon>
    </lineage>
</organism>
<feature type="chain" id="PRO_5012959491" description="FZ domain-containing protein" evidence="1">
    <location>
        <begin position="18"/>
        <end position="272"/>
    </location>
</feature>
<dbReference type="AlphaFoldDB" id="A0A1X6PI80"/>
<evidence type="ECO:0000256" key="1">
    <source>
        <dbReference type="SAM" id="SignalP"/>
    </source>
</evidence>
<evidence type="ECO:0008006" key="4">
    <source>
        <dbReference type="Google" id="ProtNLM"/>
    </source>
</evidence>
<gene>
    <name evidence="2" type="ORF">BU14_0050s0020</name>
</gene>
<proteinExistence type="predicted"/>
<dbReference type="Proteomes" id="UP000218209">
    <property type="component" value="Unassembled WGS sequence"/>
</dbReference>
<accession>A0A1X6PI80</accession>
<protein>
    <recommendedName>
        <fullName evidence="4">FZ domain-containing protein</fullName>
    </recommendedName>
</protein>
<sequence length="272" mass="29270">MVCVGLVVVAAAFPLTCMPSLRKLVAISPYPCIWEGNASHTPTLLRGWAAATLSRHIAAGPTAHTTGNATTRRALARSVFAPTHPLPPTPFCCPPPLSSIISISPPFMSLYSPIPPALSASLLHLLTAGGAHGDGAVRWPDRASRLRRRCVRAWCMLSPRHDECVVNLPPFLQCVTHATGRHAGATWIPLGSGGCLVDEYLNEACQSRRFATVQNLSEGAMHQMAADKAGSTDDDRGGGALFEYANAGARYTRSWRMRSLQSQRRRPGRLLS</sequence>
<name>A0A1X6PI80_PORUM</name>